<comment type="caution">
    <text evidence="1">The sequence shown here is derived from an EMBL/GenBank/DDBJ whole genome shotgun (WGS) entry which is preliminary data.</text>
</comment>
<evidence type="ECO:0000313" key="2">
    <source>
        <dbReference type="Proteomes" id="UP001318321"/>
    </source>
</evidence>
<organism evidence="1 2">
    <name type="scientific">Billgrantia bachuensis</name>
    <dbReference type="NCBI Taxonomy" id="2717286"/>
    <lineage>
        <taxon>Bacteria</taxon>
        <taxon>Pseudomonadati</taxon>
        <taxon>Pseudomonadota</taxon>
        <taxon>Gammaproteobacteria</taxon>
        <taxon>Oceanospirillales</taxon>
        <taxon>Halomonadaceae</taxon>
        <taxon>Billgrantia</taxon>
    </lineage>
</organism>
<proteinExistence type="predicted"/>
<name>A0ABX0PQ06_9GAMM</name>
<sequence>MTFSRPLWASQRGGSGLWRGGLWRSQMQGGGGGGGGGEDYSNAQIGDEIGGGIYAGTISYGDGRQFHIVAAKAAGEATDLAWGDYGAVTGATDDDDGYANQDLILSSFDNGNSHAFYHCRDYGAGGFPDWYLPARNEIALVKANLGEAGHPEFTDAETPSPYRWSSTEYTDLYAYHSRLSGTQGAFNGKNVGQRVRPIRRVPV</sequence>
<dbReference type="RefSeq" id="WP_167112638.1">
    <property type="nucleotide sequence ID" value="NZ_JAAQTO010000017.1"/>
</dbReference>
<gene>
    <name evidence="1" type="ORF">HBJ55_07495</name>
</gene>
<dbReference type="Proteomes" id="UP001318321">
    <property type="component" value="Unassembled WGS sequence"/>
</dbReference>
<reference evidence="1 2" key="1">
    <citation type="submission" date="2020-03" db="EMBL/GenBank/DDBJ databases">
        <title>Identification of Halomonas strains.</title>
        <authorList>
            <person name="Xiao Z."/>
            <person name="Dong F."/>
            <person name="Wang Z."/>
            <person name="Zhao J.-Y."/>
        </authorList>
    </citation>
    <scope>NUCLEOTIDE SEQUENCE [LARGE SCALE GENOMIC DNA]</scope>
    <source>
        <strain evidence="1 2">DX6</strain>
    </source>
</reference>
<dbReference type="EMBL" id="JAAQTO010000017">
    <property type="protein sequence ID" value="NIC05265.1"/>
    <property type="molecule type" value="Genomic_DNA"/>
</dbReference>
<evidence type="ECO:0000313" key="1">
    <source>
        <dbReference type="EMBL" id="NIC05265.1"/>
    </source>
</evidence>
<protein>
    <recommendedName>
        <fullName evidence="3">DUF1566 domain-containing protein</fullName>
    </recommendedName>
</protein>
<accession>A0ABX0PQ06</accession>
<evidence type="ECO:0008006" key="3">
    <source>
        <dbReference type="Google" id="ProtNLM"/>
    </source>
</evidence>
<keyword evidence="2" id="KW-1185">Reference proteome</keyword>